<evidence type="ECO:0000256" key="1">
    <source>
        <dbReference type="PROSITE-ProRule" id="PRU00023"/>
    </source>
</evidence>
<accession>W9XEH3</accession>
<feature type="transmembrane region" description="Helical" evidence="3">
    <location>
        <begin position="1420"/>
        <end position="1436"/>
    </location>
</feature>
<feature type="compositionally biased region" description="Low complexity" evidence="2">
    <location>
        <begin position="1459"/>
        <end position="1474"/>
    </location>
</feature>
<evidence type="ECO:0000313" key="5">
    <source>
        <dbReference type="Proteomes" id="UP000019484"/>
    </source>
</evidence>
<dbReference type="OrthoDB" id="341259at2759"/>
<dbReference type="SMART" id="SM00248">
    <property type="entry name" value="ANK"/>
    <property type="match status" value="2"/>
</dbReference>
<evidence type="ECO:0000313" key="4">
    <source>
        <dbReference type="EMBL" id="EXJ78862.1"/>
    </source>
</evidence>
<organism evidence="4 5">
    <name type="scientific">Capronia coronata CBS 617.96</name>
    <dbReference type="NCBI Taxonomy" id="1182541"/>
    <lineage>
        <taxon>Eukaryota</taxon>
        <taxon>Fungi</taxon>
        <taxon>Dikarya</taxon>
        <taxon>Ascomycota</taxon>
        <taxon>Pezizomycotina</taxon>
        <taxon>Eurotiomycetes</taxon>
        <taxon>Chaetothyriomycetidae</taxon>
        <taxon>Chaetothyriales</taxon>
        <taxon>Herpotrichiellaceae</taxon>
        <taxon>Capronia</taxon>
    </lineage>
</organism>
<keyword evidence="3" id="KW-0472">Membrane</keyword>
<dbReference type="PROSITE" id="PS50088">
    <property type="entry name" value="ANK_REPEAT"/>
    <property type="match status" value="1"/>
</dbReference>
<dbReference type="InterPro" id="IPR050829">
    <property type="entry name" value="CorA_MIT"/>
</dbReference>
<keyword evidence="3" id="KW-0812">Transmembrane</keyword>
<feature type="compositionally biased region" description="Basic and acidic residues" evidence="2">
    <location>
        <begin position="248"/>
        <end position="260"/>
    </location>
</feature>
<dbReference type="RefSeq" id="XP_007728310.1">
    <property type="nucleotide sequence ID" value="XM_007730120.1"/>
</dbReference>
<feature type="region of interest" description="Disordered" evidence="2">
    <location>
        <begin position="972"/>
        <end position="1000"/>
    </location>
</feature>
<evidence type="ECO:0000256" key="3">
    <source>
        <dbReference type="SAM" id="Phobius"/>
    </source>
</evidence>
<dbReference type="SUPFAM" id="SSF48403">
    <property type="entry name" value="Ankyrin repeat"/>
    <property type="match status" value="1"/>
</dbReference>
<dbReference type="GO" id="GO:0016020">
    <property type="term" value="C:membrane"/>
    <property type="evidence" value="ECO:0007669"/>
    <property type="project" value="InterPro"/>
</dbReference>
<name>W9XEH3_9EURO</name>
<feature type="compositionally biased region" description="Polar residues" evidence="2">
    <location>
        <begin position="1517"/>
        <end position="1527"/>
    </location>
</feature>
<reference evidence="4 5" key="1">
    <citation type="submission" date="2013-03" db="EMBL/GenBank/DDBJ databases">
        <title>The Genome Sequence of Capronia coronata CBS 617.96.</title>
        <authorList>
            <consortium name="The Broad Institute Genomics Platform"/>
            <person name="Cuomo C."/>
            <person name="de Hoog S."/>
            <person name="Gorbushina A."/>
            <person name="Walker B."/>
            <person name="Young S.K."/>
            <person name="Zeng Q."/>
            <person name="Gargeya S."/>
            <person name="Fitzgerald M."/>
            <person name="Haas B."/>
            <person name="Abouelleil A."/>
            <person name="Allen A.W."/>
            <person name="Alvarado L."/>
            <person name="Arachchi H.M."/>
            <person name="Berlin A.M."/>
            <person name="Chapman S.B."/>
            <person name="Gainer-Dewar J."/>
            <person name="Goldberg J."/>
            <person name="Griggs A."/>
            <person name="Gujja S."/>
            <person name="Hansen M."/>
            <person name="Howarth C."/>
            <person name="Imamovic A."/>
            <person name="Ireland A."/>
            <person name="Larimer J."/>
            <person name="McCowan C."/>
            <person name="Murphy C."/>
            <person name="Pearson M."/>
            <person name="Poon T.W."/>
            <person name="Priest M."/>
            <person name="Roberts A."/>
            <person name="Saif S."/>
            <person name="Shea T."/>
            <person name="Sisk P."/>
            <person name="Sykes S."/>
            <person name="Wortman J."/>
            <person name="Nusbaum C."/>
            <person name="Birren B."/>
        </authorList>
    </citation>
    <scope>NUCLEOTIDE SEQUENCE [LARGE SCALE GENOMIC DNA]</scope>
    <source>
        <strain evidence="4 5">CBS 617.96</strain>
    </source>
</reference>
<feature type="compositionally biased region" description="Basic and acidic residues" evidence="2">
    <location>
        <begin position="160"/>
        <end position="173"/>
    </location>
</feature>
<keyword evidence="1" id="KW-0040">ANK repeat</keyword>
<dbReference type="GeneID" id="19164109"/>
<feature type="repeat" description="ANK" evidence="1">
    <location>
        <begin position="580"/>
        <end position="614"/>
    </location>
</feature>
<feature type="compositionally biased region" description="Polar residues" evidence="2">
    <location>
        <begin position="174"/>
        <end position="188"/>
    </location>
</feature>
<dbReference type="Proteomes" id="UP000019484">
    <property type="component" value="Unassembled WGS sequence"/>
</dbReference>
<dbReference type="STRING" id="1182541.W9XEH3"/>
<feature type="region of interest" description="Disordered" evidence="2">
    <location>
        <begin position="248"/>
        <end position="274"/>
    </location>
</feature>
<feature type="region of interest" description="Disordered" evidence="2">
    <location>
        <begin position="778"/>
        <end position="800"/>
    </location>
</feature>
<feature type="compositionally biased region" description="Polar residues" evidence="2">
    <location>
        <begin position="50"/>
        <end position="61"/>
    </location>
</feature>
<comment type="caution">
    <text evidence="4">The sequence shown here is derived from an EMBL/GenBank/DDBJ whole genome shotgun (WGS) entry which is preliminary data.</text>
</comment>
<feature type="transmembrane region" description="Helical" evidence="3">
    <location>
        <begin position="1378"/>
        <end position="1400"/>
    </location>
</feature>
<dbReference type="GO" id="GO:0046873">
    <property type="term" value="F:metal ion transmembrane transporter activity"/>
    <property type="evidence" value="ECO:0007669"/>
    <property type="project" value="InterPro"/>
</dbReference>
<evidence type="ECO:0000256" key="2">
    <source>
        <dbReference type="SAM" id="MobiDB-lite"/>
    </source>
</evidence>
<dbReference type="InterPro" id="IPR036770">
    <property type="entry name" value="Ankyrin_rpt-contain_sf"/>
</dbReference>
<dbReference type="Gene3D" id="1.20.58.340">
    <property type="entry name" value="Magnesium transport protein CorA, transmembrane region"/>
    <property type="match status" value="1"/>
</dbReference>
<protein>
    <submittedName>
        <fullName evidence="4">Uncharacterized protein</fullName>
    </submittedName>
</protein>
<feature type="compositionally biased region" description="Basic and acidic residues" evidence="2">
    <location>
        <begin position="1475"/>
        <end position="1486"/>
    </location>
</feature>
<sequence>MTDQESPNDGQQHDSIIQPPAMSRPSQDSQVKKAQRTDTNGSSKAMAAPTEQTVTTDPTQSYRAKVPFARVRHAVKRTASTDVVDEASLKKPELLEHVRQSAVEKATLKVLSPGSSDVLVDIVAIRDYYDDQSTAWTFNLETLRKQLHNIPELLKQPSGEPRKAPGEPHEEKTSQQLEQDPAATTKSRSPAVDGIRAEPQSQPHMPILGYPSEISLFGPRNNQEANQPLSGPYITQILHQETALEAVKKNTDRSRDHEDSNTLPLKPSLKSTPMPVFRRKSRTDAHVGQLQDEITPSTDAAKERGLIISDHYVDLSINWLTHRQMLPQQVPWARIFSFDYLRQHKERSLSKAPRLQSLVSRLRSQLQQYRQTERERPIVFIAHDFGFAIFLELLFSMKSPSPKTDQFRLRQAMAAAFIFLTPTDGVFGDVRISRYIRSQSMHEGVLQDSLPYAETRSQEYVDTHLQQVDRLRRLVPRKSPRPYIQLMLDDGKQFKDPFDKSFSHLVKNLTKATRARLLLQAAVDGREDLLRRYEERGWDLNLSDSSGRNALHFAIITNRLEILLFLLNCKDIRVDAKDAAGQTALHYAVKTLSRPQGAIAMLVDNGADATIKDNNGSTVLDIAREKNIQQSLKTFRAITGPSSDPGLILRLPDPNSLNELKQLAAEDCLMAVAEFFKVQEAGVDVEKFIIQRPSVFQALYRMYPDEILDVARRKTDMKRETRVCRWFHIPSNHTEWVDDLFARLGLAKESVQVDQHSGKTYWSNYLRPHCRTFQAVHHPMPTTPDNPRRGVDVDNRRAPNERQVQGTLLYMPFLTFERHCDQRVIYNTIVGDKRSLVQDFYFVAGRQLLPPEPPEASDESDTEGHVRTEPTNSHGRGDGTDDTGNADQPSRPASEKAESSDAESSAHSTASTKDNGRDNARLRSERELVYAFRDSITSLGAPLHVRRTLDQSHYLMLEDTTKRDRDQVVLRRQQGRDGSKNSPASTSHDTDAEAETEADDLKDECPMVMVDQMWLWVTGDTVISSFPRSWPQPEWEWECDVLDRLIEYINATQKRGPIRSSNDLAKLIVKHCVEVFNHPQHDDHYHRLSLHDAFETSAGIVGDEEMKLFRQFEQQVFQLNEFEVPEEGTTASDSDSETLSSSYYYEYEFTANDRKTVSTKQSTKKKQKEVSLPSENKILDQLFDIKQEIEQLDEAKDVRDELRMILRILGEQKRVLGDWFDILASPSKPEVKPTMERIHDRHVSAGSVGVGAMFEEAAEEGHNQARNVFLKDAADEAYVTIQSNFKDFSRMLDHVTATEKGINQLLNLKQKEANSLEARFARKSAEAATKQGNTVLFFTIVTIIFGSLSFITTFFALNVTAFPLDPDSNEPVWGLKSVIGLIIGLSLGLSIPFILMALTINSTMAFGAKVVRKVTKVLSFIRFFPYLILVALFRIGRLKRRTKTSTFSSYYVSEAGYYGSRSRSSNGHSSTRSGSLHDGDRGEEMKIGWAAKAGQSLRQLRPRFKSKEKRPGVARSSGANGSSVISV</sequence>
<dbReference type="eggNOG" id="KOG0817">
    <property type="taxonomic scope" value="Eukaryota"/>
</dbReference>
<feature type="region of interest" description="Disordered" evidence="2">
    <location>
        <begin position="1458"/>
        <end position="1527"/>
    </location>
</feature>
<dbReference type="HOGENOM" id="CLU_249492_0_0_1"/>
<dbReference type="Pfam" id="PF12796">
    <property type="entry name" value="Ank_2"/>
    <property type="match status" value="1"/>
</dbReference>
<dbReference type="Gene3D" id="1.25.40.20">
    <property type="entry name" value="Ankyrin repeat-containing domain"/>
    <property type="match status" value="1"/>
</dbReference>
<proteinExistence type="predicted"/>
<feature type="compositionally biased region" description="Low complexity" evidence="2">
    <location>
        <begin position="902"/>
        <end position="911"/>
    </location>
</feature>
<dbReference type="EMBL" id="AMWN01000011">
    <property type="protein sequence ID" value="EXJ78862.1"/>
    <property type="molecule type" value="Genomic_DNA"/>
</dbReference>
<feature type="region of interest" description="Disordered" evidence="2">
    <location>
        <begin position="151"/>
        <end position="205"/>
    </location>
</feature>
<feature type="compositionally biased region" description="Polar residues" evidence="2">
    <location>
        <begin position="1"/>
        <end position="15"/>
    </location>
</feature>
<dbReference type="PANTHER" id="PTHR47685">
    <property type="entry name" value="MAGNESIUM TRANSPORT PROTEIN CORA"/>
    <property type="match status" value="1"/>
</dbReference>
<dbReference type="PROSITE" id="PS50297">
    <property type="entry name" value="ANK_REP_REGION"/>
    <property type="match status" value="1"/>
</dbReference>
<dbReference type="PANTHER" id="PTHR47685:SF1">
    <property type="entry name" value="MAGNESIUM TRANSPORT PROTEIN CORA"/>
    <property type="match status" value="1"/>
</dbReference>
<feature type="region of interest" description="Disordered" evidence="2">
    <location>
        <begin position="1"/>
        <end position="61"/>
    </location>
</feature>
<gene>
    <name evidence="4" type="ORF">A1O1_09264</name>
</gene>
<feature type="transmembrane region" description="Helical" evidence="3">
    <location>
        <begin position="1335"/>
        <end position="1357"/>
    </location>
</feature>
<feature type="region of interest" description="Disordered" evidence="2">
    <location>
        <begin position="848"/>
        <end position="921"/>
    </location>
</feature>
<feature type="compositionally biased region" description="Basic and acidic residues" evidence="2">
    <location>
        <begin position="786"/>
        <end position="800"/>
    </location>
</feature>
<keyword evidence="3" id="KW-1133">Transmembrane helix</keyword>
<keyword evidence="5" id="KW-1185">Reference proteome</keyword>
<dbReference type="InterPro" id="IPR002110">
    <property type="entry name" value="Ankyrin_rpt"/>
</dbReference>